<dbReference type="InterPro" id="IPR001627">
    <property type="entry name" value="Semap_dom"/>
</dbReference>
<dbReference type="InterPro" id="IPR036352">
    <property type="entry name" value="Semap_dom_sf"/>
</dbReference>
<dbReference type="Proteomes" id="UP001444071">
    <property type="component" value="Unassembled WGS sequence"/>
</dbReference>
<organism evidence="4 5">
    <name type="scientific">Xenotaenia resolanae</name>
    <dbReference type="NCBI Taxonomy" id="208358"/>
    <lineage>
        <taxon>Eukaryota</taxon>
        <taxon>Metazoa</taxon>
        <taxon>Chordata</taxon>
        <taxon>Craniata</taxon>
        <taxon>Vertebrata</taxon>
        <taxon>Euteleostomi</taxon>
        <taxon>Actinopterygii</taxon>
        <taxon>Neopterygii</taxon>
        <taxon>Teleostei</taxon>
        <taxon>Neoteleostei</taxon>
        <taxon>Acanthomorphata</taxon>
        <taxon>Ovalentaria</taxon>
        <taxon>Atherinomorphae</taxon>
        <taxon>Cyprinodontiformes</taxon>
        <taxon>Goodeidae</taxon>
        <taxon>Xenotaenia</taxon>
    </lineage>
</organism>
<dbReference type="InterPro" id="IPR015943">
    <property type="entry name" value="WD40/YVTN_repeat-like_dom_sf"/>
</dbReference>
<gene>
    <name evidence="4" type="ORF">XENORESO_012124</name>
</gene>
<proteinExistence type="predicted"/>
<keyword evidence="5" id="KW-1185">Reference proteome</keyword>
<dbReference type="InterPro" id="IPR027231">
    <property type="entry name" value="Semaphorin"/>
</dbReference>
<evidence type="ECO:0000256" key="1">
    <source>
        <dbReference type="ARBA" id="ARBA00023180"/>
    </source>
</evidence>
<reference evidence="4 5" key="1">
    <citation type="submission" date="2021-06" db="EMBL/GenBank/DDBJ databases">
        <authorList>
            <person name="Palmer J.M."/>
        </authorList>
    </citation>
    <scope>NUCLEOTIDE SEQUENCE [LARGE SCALE GENOMIC DNA]</scope>
    <source>
        <strain evidence="4 5">XR_2019</strain>
        <tissue evidence="4">Muscle</tissue>
    </source>
</reference>
<dbReference type="PANTHER" id="PTHR11036:SF11">
    <property type="entry name" value="SEMAPHORIN-6C"/>
    <property type="match status" value="1"/>
</dbReference>
<feature type="domain" description="Sema" evidence="3">
    <location>
        <begin position="13"/>
        <end position="189"/>
    </location>
</feature>
<protein>
    <recommendedName>
        <fullName evidence="3">Sema domain-containing protein</fullName>
    </recommendedName>
</protein>
<accession>A0ABV0W4U5</accession>
<evidence type="ECO:0000313" key="4">
    <source>
        <dbReference type="EMBL" id="MEQ2264550.1"/>
    </source>
</evidence>
<comment type="caution">
    <text evidence="2">Lacks conserved residue(s) required for the propagation of feature annotation.</text>
</comment>
<comment type="caution">
    <text evidence="4">The sequence shown here is derived from an EMBL/GenBank/DDBJ whole genome shotgun (WGS) entry which is preliminary data.</text>
</comment>
<evidence type="ECO:0000259" key="3">
    <source>
        <dbReference type="PROSITE" id="PS51004"/>
    </source>
</evidence>
<dbReference type="EMBL" id="JAHRIM010030405">
    <property type="protein sequence ID" value="MEQ2264550.1"/>
    <property type="molecule type" value="Genomic_DNA"/>
</dbReference>
<evidence type="ECO:0000256" key="2">
    <source>
        <dbReference type="PROSITE-ProRule" id="PRU00352"/>
    </source>
</evidence>
<dbReference type="SUPFAM" id="SSF101912">
    <property type="entry name" value="Sema domain"/>
    <property type="match status" value="1"/>
</dbReference>
<name>A0ABV0W4U5_9TELE</name>
<dbReference type="PANTHER" id="PTHR11036">
    <property type="entry name" value="SEMAPHORIN"/>
    <property type="match status" value="1"/>
</dbReference>
<dbReference type="PROSITE" id="PS51004">
    <property type="entry name" value="SEMA"/>
    <property type="match status" value="1"/>
</dbReference>
<evidence type="ECO:0000313" key="5">
    <source>
        <dbReference type="Proteomes" id="UP001444071"/>
    </source>
</evidence>
<sequence>MLRFGCAISFCVKCTETFPSLHLLTHAATYLYPSFQGLMSDNDTIRLGLDFQRMLRINHMLYIAARDHVFAINLGTSSEQIIPQQKLTWKTKDVAKCTVRGKNSDECYNYIKVLVPRNDETLFACGTNAFNPTCRNYKMSTLEQEGEEVVGQARCPFESRQSNVGLFAGQKRKVTITFNGFLSKEAFKE</sequence>
<keyword evidence="1" id="KW-0325">Glycoprotein</keyword>
<dbReference type="Gene3D" id="2.130.10.10">
    <property type="entry name" value="YVTN repeat-like/Quinoprotein amine dehydrogenase"/>
    <property type="match status" value="1"/>
</dbReference>